<dbReference type="Proteomes" id="UP001454036">
    <property type="component" value="Unassembled WGS sequence"/>
</dbReference>
<comment type="caution">
    <text evidence="6">The sequence shown here is derived from an EMBL/GenBank/DDBJ whole genome shotgun (WGS) entry which is preliminary data.</text>
</comment>
<feature type="signal peptide" evidence="5">
    <location>
        <begin position="1"/>
        <end position="21"/>
    </location>
</feature>
<dbReference type="EMBL" id="BAABME010005708">
    <property type="protein sequence ID" value="GAA0166379.1"/>
    <property type="molecule type" value="Genomic_DNA"/>
</dbReference>
<dbReference type="InterPro" id="IPR000490">
    <property type="entry name" value="Glyco_hydro_17"/>
</dbReference>
<keyword evidence="5" id="KW-0732">Signal</keyword>
<feature type="chain" id="PRO_5043752519" evidence="5">
    <location>
        <begin position="22"/>
        <end position="331"/>
    </location>
</feature>
<name>A0AAV3QQR7_LITER</name>
<sequence>MFIISYFISCIVAAPIGVCYGRVADNLPPPPDVVNLIKSNNISRIRLFNPDPESLKPFSGTGIELMIGVPNEILPTLSNGNIQTSIECLQSNIFSNIDANQVHYLAVGNEIFLKDTFYSPHVVPAILNLHQALQSLGLAEKIKLSSSNAASILSRSYPPSAGSFDPNLESFLHPLLQFLSNTGSPLMINVYPFFSYLNNKQYASYETALFRSPNVQMDMNLAYDNMFDATIDAYVYALEKEGFGDIKIMVTKTGWPTSGGDAASVDNALAYNGNIVKRVVNNIGTPKRPGIGVEVFLFDLFDENGKSGEEYERHFGIFGVNGVKAYDITFS</sequence>
<dbReference type="GO" id="GO:0004553">
    <property type="term" value="F:hydrolase activity, hydrolyzing O-glycosyl compounds"/>
    <property type="evidence" value="ECO:0007669"/>
    <property type="project" value="InterPro"/>
</dbReference>
<dbReference type="Gene3D" id="3.20.20.80">
    <property type="entry name" value="Glycosidases"/>
    <property type="match status" value="1"/>
</dbReference>
<dbReference type="InterPro" id="IPR044965">
    <property type="entry name" value="Glyco_hydro_17_plant"/>
</dbReference>
<evidence type="ECO:0000256" key="2">
    <source>
        <dbReference type="ARBA" id="ARBA00022801"/>
    </source>
</evidence>
<dbReference type="AlphaFoldDB" id="A0AAV3QQR7"/>
<evidence type="ECO:0000256" key="3">
    <source>
        <dbReference type="ARBA" id="ARBA00023295"/>
    </source>
</evidence>
<protein>
    <submittedName>
        <fullName evidence="6">Glucosidase</fullName>
    </submittedName>
</protein>
<reference evidence="6 7" key="1">
    <citation type="submission" date="2024-01" db="EMBL/GenBank/DDBJ databases">
        <title>The complete chloroplast genome sequence of Lithospermum erythrorhizon: insights into the phylogenetic relationship among Boraginaceae species and the maternal lineages of purple gromwells.</title>
        <authorList>
            <person name="Okada T."/>
            <person name="Watanabe K."/>
        </authorList>
    </citation>
    <scope>NUCLEOTIDE SEQUENCE [LARGE SCALE GENOMIC DNA]</scope>
</reference>
<comment type="similarity">
    <text evidence="1 4">Belongs to the glycosyl hydrolase 17 family.</text>
</comment>
<evidence type="ECO:0000313" key="6">
    <source>
        <dbReference type="EMBL" id="GAA0166379.1"/>
    </source>
</evidence>
<evidence type="ECO:0000256" key="1">
    <source>
        <dbReference type="ARBA" id="ARBA00008773"/>
    </source>
</evidence>
<dbReference type="InterPro" id="IPR017853">
    <property type="entry name" value="GH"/>
</dbReference>
<evidence type="ECO:0000313" key="7">
    <source>
        <dbReference type="Proteomes" id="UP001454036"/>
    </source>
</evidence>
<keyword evidence="7" id="KW-1185">Reference proteome</keyword>
<dbReference type="Pfam" id="PF00332">
    <property type="entry name" value="Glyco_hydro_17"/>
    <property type="match status" value="1"/>
</dbReference>
<evidence type="ECO:0000256" key="5">
    <source>
        <dbReference type="SAM" id="SignalP"/>
    </source>
</evidence>
<dbReference type="PANTHER" id="PTHR32227">
    <property type="entry name" value="GLUCAN ENDO-1,3-BETA-GLUCOSIDASE BG1-RELATED-RELATED"/>
    <property type="match status" value="1"/>
</dbReference>
<dbReference type="GO" id="GO:0005975">
    <property type="term" value="P:carbohydrate metabolic process"/>
    <property type="evidence" value="ECO:0007669"/>
    <property type="project" value="InterPro"/>
</dbReference>
<evidence type="ECO:0000256" key="4">
    <source>
        <dbReference type="RuleBase" id="RU004335"/>
    </source>
</evidence>
<proteinExistence type="inferred from homology"/>
<accession>A0AAV3QQR7</accession>
<gene>
    <name evidence="6" type="ORF">LIER_21543</name>
</gene>
<keyword evidence="2" id="KW-0378">Hydrolase</keyword>
<dbReference type="SUPFAM" id="SSF51445">
    <property type="entry name" value="(Trans)glycosidases"/>
    <property type="match status" value="1"/>
</dbReference>
<dbReference type="FunFam" id="3.20.20.80:FF:000010">
    <property type="entry name" value="glucan endo-1,3-beta-glucosidase, basic"/>
    <property type="match status" value="1"/>
</dbReference>
<organism evidence="6 7">
    <name type="scientific">Lithospermum erythrorhizon</name>
    <name type="common">Purple gromwell</name>
    <name type="synonym">Lithospermum officinale var. erythrorhizon</name>
    <dbReference type="NCBI Taxonomy" id="34254"/>
    <lineage>
        <taxon>Eukaryota</taxon>
        <taxon>Viridiplantae</taxon>
        <taxon>Streptophyta</taxon>
        <taxon>Embryophyta</taxon>
        <taxon>Tracheophyta</taxon>
        <taxon>Spermatophyta</taxon>
        <taxon>Magnoliopsida</taxon>
        <taxon>eudicotyledons</taxon>
        <taxon>Gunneridae</taxon>
        <taxon>Pentapetalae</taxon>
        <taxon>asterids</taxon>
        <taxon>lamiids</taxon>
        <taxon>Boraginales</taxon>
        <taxon>Boraginaceae</taxon>
        <taxon>Boraginoideae</taxon>
        <taxon>Lithospermeae</taxon>
        <taxon>Lithospermum</taxon>
    </lineage>
</organism>
<keyword evidence="3" id="KW-0326">Glycosidase</keyword>